<dbReference type="Proteomes" id="UP001179952">
    <property type="component" value="Unassembled WGS sequence"/>
</dbReference>
<feature type="region of interest" description="Disordered" evidence="1">
    <location>
        <begin position="85"/>
        <end position="109"/>
    </location>
</feature>
<evidence type="ECO:0000313" key="3">
    <source>
        <dbReference type="Proteomes" id="UP001179952"/>
    </source>
</evidence>
<dbReference type="AlphaFoldDB" id="A0AAV9BBL1"/>
<feature type="compositionally biased region" description="Low complexity" evidence="1">
    <location>
        <begin position="49"/>
        <end position="60"/>
    </location>
</feature>
<dbReference type="PANTHER" id="PTHR36350">
    <property type="entry name" value="TRANSMEMBRANE PROTEIN"/>
    <property type="match status" value="1"/>
</dbReference>
<sequence>MDSLTRGALIHGERLVFPSFSPSNPNPKSSPALKHLRLSPSKAKAFRASSDSSPDKSPLLPRIRTTAGAVVLTAAAALLASKLSRLPARADPQPPPPTTEKTESPSPAVSHFLESNSEAVDALRSLLYKKLEEGEDDEVVKILNKLVEARPKETEWKFLLSRLHNENGDTAEARRLLEEILAVDPLSFEGLFEIAVLMDQCGEGKAVMRRLEEALSLAKEEQKGKEARDVRFIMAQMKYLQKDVDGALESYSKLAREDPKDYRPYFCRGVIFSILDRNKEAREEFKKYHERSPKKFDVDGFLQTPLSRMKLFGAENLRN</sequence>
<organism evidence="2 3">
    <name type="scientific">Acorus gramineus</name>
    <name type="common">Dwarf sweet flag</name>
    <dbReference type="NCBI Taxonomy" id="55184"/>
    <lineage>
        <taxon>Eukaryota</taxon>
        <taxon>Viridiplantae</taxon>
        <taxon>Streptophyta</taxon>
        <taxon>Embryophyta</taxon>
        <taxon>Tracheophyta</taxon>
        <taxon>Spermatophyta</taxon>
        <taxon>Magnoliopsida</taxon>
        <taxon>Liliopsida</taxon>
        <taxon>Acoraceae</taxon>
        <taxon>Acorus</taxon>
    </lineage>
</organism>
<feature type="region of interest" description="Disordered" evidence="1">
    <location>
        <begin position="16"/>
        <end position="60"/>
    </location>
</feature>
<dbReference type="PANTHER" id="PTHR36350:SF3">
    <property type="entry name" value="TRANSMEMBRANE PROTEIN"/>
    <property type="match status" value="1"/>
</dbReference>
<protein>
    <recommendedName>
        <fullName evidence="4">Protein SLOW GREEN 1, chloroplastic</fullName>
    </recommendedName>
</protein>
<dbReference type="Gene3D" id="1.25.40.10">
    <property type="entry name" value="Tetratricopeptide repeat domain"/>
    <property type="match status" value="2"/>
</dbReference>
<dbReference type="EMBL" id="JAUJYN010000004">
    <property type="protein sequence ID" value="KAK1273484.1"/>
    <property type="molecule type" value="Genomic_DNA"/>
</dbReference>
<accession>A0AAV9BBL1</accession>
<reference evidence="2" key="1">
    <citation type="journal article" date="2023" name="Nat. Commun.">
        <title>Diploid and tetraploid genomes of Acorus and the evolution of monocots.</title>
        <authorList>
            <person name="Ma L."/>
            <person name="Liu K.W."/>
            <person name="Li Z."/>
            <person name="Hsiao Y.Y."/>
            <person name="Qi Y."/>
            <person name="Fu T."/>
            <person name="Tang G.D."/>
            <person name="Zhang D."/>
            <person name="Sun W.H."/>
            <person name="Liu D.K."/>
            <person name="Li Y."/>
            <person name="Chen G.Z."/>
            <person name="Liu X.D."/>
            <person name="Liao X.Y."/>
            <person name="Jiang Y.T."/>
            <person name="Yu X."/>
            <person name="Hao Y."/>
            <person name="Huang J."/>
            <person name="Zhao X.W."/>
            <person name="Ke S."/>
            <person name="Chen Y.Y."/>
            <person name="Wu W.L."/>
            <person name="Hsu J.L."/>
            <person name="Lin Y.F."/>
            <person name="Huang M.D."/>
            <person name="Li C.Y."/>
            <person name="Huang L."/>
            <person name="Wang Z.W."/>
            <person name="Zhao X."/>
            <person name="Zhong W.Y."/>
            <person name="Peng D.H."/>
            <person name="Ahmad S."/>
            <person name="Lan S."/>
            <person name="Zhang J.S."/>
            <person name="Tsai W.C."/>
            <person name="Van de Peer Y."/>
            <person name="Liu Z.J."/>
        </authorList>
    </citation>
    <scope>NUCLEOTIDE SEQUENCE</scope>
    <source>
        <strain evidence="2">SCP</strain>
    </source>
</reference>
<dbReference type="SUPFAM" id="SSF48452">
    <property type="entry name" value="TPR-like"/>
    <property type="match status" value="1"/>
</dbReference>
<gene>
    <name evidence="2" type="ORF">QJS04_geneDACA009869</name>
</gene>
<dbReference type="Pfam" id="PF13174">
    <property type="entry name" value="TPR_6"/>
    <property type="match status" value="1"/>
</dbReference>
<evidence type="ECO:0000256" key="1">
    <source>
        <dbReference type="SAM" id="MobiDB-lite"/>
    </source>
</evidence>
<proteinExistence type="predicted"/>
<name>A0AAV9BBL1_ACOGR</name>
<reference evidence="2" key="2">
    <citation type="submission" date="2023-06" db="EMBL/GenBank/DDBJ databases">
        <authorList>
            <person name="Ma L."/>
            <person name="Liu K.-W."/>
            <person name="Li Z."/>
            <person name="Hsiao Y.-Y."/>
            <person name="Qi Y."/>
            <person name="Fu T."/>
            <person name="Tang G."/>
            <person name="Zhang D."/>
            <person name="Sun W.-H."/>
            <person name="Liu D.-K."/>
            <person name="Li Y."/>
            <person name="Chen G.-Z."/>
            <person name="Liu X.-D."/>
            <person name="Liao X.-Y."/>
            <person name="Jiang Y.-T."/>
            <person name="Yu X."/>
            <person name="Hao Y."/>
            <person name="Huang J."/>
            <person name="Zhao X.-W."/>
            <person name="Ke S."/>
            <person name="Chen Y.-Y."/>
            <person name="Wu W.-L."/>
            <person name="Hsu J.-L."/>
            <person name="Lin Y.-F."/>
            <person name="Huang M.-D."/>
            <person name="Li C.-Y."/>
            <person name="Huang L."/>
            <person name="Wang Z.-W."/>
            <person name="Zhao X."/>
            <person name="Zhong W.-Y."/>
            <person name="Peng D.-H."/>
            <person name="Ahmad S."/>
            <person name="Lan S."/>
            <person name="Zhang J.-S."/>
            <person name="Tsai W.-C."/>
            <person name="Van De Peer Y."/>
            <person name="Liu Z.-J."/>
        </authorList>
    </citation>
    <scope>NUCLEOTIDE SEQUENCE</scope>
    <source>
        <strain evidence="2">SCP</strain>
        <tissue evidence="2">Leaves</tissue>
    </source>
</reference>
<feature type="compositionally biased region" description="Low complexity" evidence="1">
    <location>
        <begin position="17"/>
        <end position="31"/>
    </location>
</feature>
<comment type="caution">
    <text evidence="2">The sequence shown here is derived from an EMBL/GenBank/DDBJ whole genome shotgun (WGS) entry which is preliminary data.</text>
</comment>
<keyword evidence="3" id="KW-1185">Reference proteome</keyword>
<evidence type="ECO:0008006" key="4">
    <source>
        <dbReference type="Google" id="ProtNLM"/>
    </source>
</evidence>
<evidence type="ECO:0000313" key="2">
    <source>
        <dbReference type="EMBL" id="KAK1273484.1"/>
    </source>
</evidence>
<dbReference type="InterPro" id="IPR019734">
    <property type="entry name" value="TPR_rpt"/>
</dbReference>
<dbReference type="InterPro" id="IPR011990">
    <property type="entry name" value="TPR-like_helical_dom_sf"/>
</dbReference>